<feature type="domain" description="SKI/SNO/DAC" evidence="5">
    <location>
        <begin position="25"/>
        <end position="130"/>
    </location>
</feature>
<dbReference type="KEGG" id="aplc:110984407"/>
<accession>A0A8B7Z3S5</accession>
<dbReference type="GO" id="GO:0005667">
    <property type="term" value="C:transcription regulator complex"/>
    <property type="evidence" value="ECO:0007669"/>
    <property type="project" value="TreeGrafter"/>
</dbReference>
<feature type="region of interest" description="Disordered" evidence="4">
    <location>
        <begin position="231"/>
        <end position="394"/>
    </location>
</feature>
<dbReference type="GO" id="GO:0005634">
    <property type="term" value="C:nucleus"/>
    <property type="evidence" value="ECO:0007669"/>
    <property type="project" value="UniProtKB-SubCell"/>
</dbReference>
<reference evidence="7" key="1">
    <citation type="submission" date="2025-08" db="UniProtKB">
        <authorList>
            <consortium name="RefSeq"/>
        </authorList>
    </citation>
    <scope>IDENTIFICATION</scope>
</reference>
<dbReference type="GO" id="GO:0000978">
    <property type="term" value="F:RNA polymerase II cis-regulatory region sequence-specific DNA binding"/>
    <property type="evidence" value="ECO:0007669"/>
    <property type="project" value="TreeGrafter"/>
</dbReference>
<dbReference type="Proteomes" id="UP000694845">
    <property type="component" value="Unplaced"/>
</dbReference>
<protein>
    <submittedName>
        <fullName evidence="7">Dachshund homolog 1-like isoform X1</fullName>
    </submittedName>
</protein>
<name>A0A8B7Z3S5_ACAPL</name>
<gene>
    <name evidence="7" type="primary">LOC110984407</name>
</gene>
<evidence type="ECO:0000256" key="1">
    <source>
        <dbReference type="ARBA" id="ARBA00004123"/>
    </source>
</evidence>
<dbReference type="GeneID" id="110984407"/>
<dbReference type="AlphaFoldDB" id="A0A8B7Z3S5"/>
<dbReference type="InterPro" id="IPR003380">
    <property type="entry name" value="SKI/SNO/DAC"/>
</dbReference>
<evidence type="ECO:0000256" key="2">
    <source>
        <dbReference type="ARBA" id="ARBA00023242"/>
    </source>
</evidence>
<evidence type="ECO:0000259" key="5">
    <source>
        <dbReference type="Pfam" id="PF02437"/>
    </source>
</evidence>
<feature type="compositionally biased region" description="Polar residues" evidence="4">
    <location>
        <begin position="319"/>
        <end position="336"/>
    </location>
</feature>
<feature type="compositionally biased region" description="Low complexity" evidence="4">
    <location>
        <begin position="235"/>
        <end position="245"/>
    </location>
</feature>
<evidence type="ECO:0000256" key="3">
    <source>
        <dbReference type="ARBA" id="ARBA00038192"/>
    </source>
</evidence>
<keyword evidence="2" id="KW-0539">Nucleus</keyword>
<proteinExistence type="inferred from homology"/>
<sequence>MMNSPPTQVPPTSVLYKLDKVAYSTPPPVSSDPANNECKLIEYRGAKVASFTIAGDVMICLPQAFDLFLRHLVGGLHTVYTKLKRLNIIPVVCNVEQVRILRGLGAIQPGVNRCKLLTRKEFDILYEDCTTASSRPGRPPKRSLPMSLSQTVHMLHGLGHGDPLKKPKIENGLAGLKAPLPFNGYDSLMAGASPYLLTTHPALVSSGSYPGHHISSPSIYTNGSFIGGAASLQNSLGSPNSKSSSGGSGDHPGTDNESISPRTDHSSGGGGGGPGSRELASPPVDSDFNGEEKEVDRKHQQAMAAMEQSLAAHARDDVPTNSPTGHTNNHSKTSHMNGLLAVDVSSSRSSSHCQDSPERERSVQPSSHSTPHPHPHPHPHLHHNPHSLSNSLGLSLDHSTASAAAKEMFPPQGPSSIETLLTNIQGLLKVAADNARQQEKHINLERAELRLELLREREMRESLEKQLMGEQKRLAIILKRLKKEKKARRRLQEQLELSHSKRHSVSGETEAAAIARQNSTESLRALNGECADSLSHELEKERMARSESDKKSAASDSSPMSFSPPPPTQPQFQQDQAYYRWQEVEDGRMKRLDY</sequence>
<evidence type="ECO:0000313" key="7">
    <source>
        <dbReference type="RefSeq" id="XP_022100289.1"/>
    </source>
</evidence>
<dbReference type="OrthoDB" id="6436112at2759"/>
<dbReference type="InterPro" id="IPR037000">
    <property type="entry name" value="Ski_DNA-bd_sf"/>
</dbReference>
<keyword evidence="6" id="KW-1185">Reference proteome</keyword>
<feature type="region of interest" description="Disordered" evidence="4">
    <location>
        <begin position="493"/>
        <end position="512"/>
    </location>
</feature>
<dbReference type="PANTHER" id="PTHR12577">
    <property type="entry name" value="DACHSHUND"/>
    <property type="match status" value="1"/>
</dbReference>
<feature type="region of interest" description="Disordered" evidence="4">
    <location>
        <begin position="538"/>
        <end position="578"/>
    </location>
</feature>
<feature type="compositionally biased region" description="Basic residues" evidence="4">
    <location>
        <begin position="371"/>
        <end position="385"/>
    </location>
</feature>
<organism evidence="6 7">
    <name type="scientific">Acanthaster planci</name>
    <name type="common">Crown-of-thorns starfish</name>
    <dbReference type="NCBI Taxonomy" id="133434"/>
    <lineage>
        <taxon>Eukaryota</taxon>
        <taxon>Metazoa</taxon>
        <taxon>Echinodermata</taxon>
        <taxon>Eleutherozoa</taxon>
        <taxon>Asterozoa</taxon>
        <taxon>Asteroidea</taxon>
        <taxon>Valvatacea</taxon>
        <taxon>Valvatida</taxon>
        <taxon>Acanthasteridae</taxon>
        <taxon>Acanthaster</taxon>
    </lineage>
</organism>
<dbReference type="GO" id="GO:0000981">
    <property type="term" value="F:DNA-binding transcription factor activity, RNA polymerase II-specific"/>
    <property type="evidence" value="ECO:0007669"/>
    <property type="project" value="TreeGrafter"/>
</dbReference>
<dbReference type="CDD" id="cd21081">
    <property type="entry name" value="DHD_Dac"/>
    <property type="match status" value="1"/>
</dbReference>
<feature type="compositionally biased region" description="Basic and acidic residues" evidence="4">
    <location>
        <begin position="538"/>
        <end position="553"/>
    </location>
</feature>
<evidence type="ECO:0000256" key="4">
    <source>
        <dbReference type="SAM" id="MobiDB-lite"/>
    </source>
</evidence>
<evidence type="ECO:0000313" key="6">
    <source>
        <dbReference type="Proteomes" id="UP000694845"/>
    </source>
</evidence>
<dbReference type="SUPFAM" id="SSF46955">
    <property type="entry name" value="Putative DNA-binding domain"/>
    <property type="match status" value="1"/>
</dbReference>
<dbReference type="RefSeq" id="XP_022100289.1">
    <property type="nucleotide sequence ID" value="XM_022244597.1"/>
</dbReference>
<feature type="compositionally biased region" description="Basic and acidic residues" evidence="4">
    <location>
        <begin position="290"/>
        <end position="299"/>
    </location>
</feature>
<comment type="subcellular location">
    <subcellularLocation>
        <location evidence="1">Nucleus</location>
    </subcellularLocation>
</comment>
<dbReference type="Gene3D" id="3.10.260.20">
    <property type="entry name" value="Ski"/>
    <property type="match status" value="1"/>
</dbReference>
<dbReference type="PANTHER" id="PTHR12577:SF6">
    <property type="entry name" value="DACHSHUND, ISOFORM B"/>
    <property type="match status" value="1"/>
</dbReference>
<dbReference type="InterPro" id="IPR009061">
    <property type="entry name" value="DNA-bd_dom_put_sf"/>
</dbReference>
<comment type="similarity">
    <text evidence="3">Belongs to the DACH/dachshund family.</text>
</comment>
<dbReference type="InterPro" id="IPR052417">
    <property type="entry name" value="Dachshund_domain"/>
</dbReference>
<dbReference type="Pfam" id="PF02437">
    <property type="entry name" value="Ski_Sno_DHD"/>
    <property type="match status" value="1"/>
</dbReference>
<dbReference type="FunFam" id="3.10.260.20:FF:000001">
    <property type="entry name" value="Dachshund homolog 1"/>
    <property type="match status" value="1"/>
</dbReference>